<reference evidence="1" key="1">
    <citation type="submission" date="2018-05" db="EMBL/GenBank/DDBJ databases">
        <authorList>
            <person name="Lanie J.A."/>
            <person name="Ng W.-L."/>
            <person name="Kazmierczak K.M."/>
            <person name="Andrzejewski T.M."/>
            <person name="Davidsen T.M."/>
            <person name="Wayne K.J."/>
            <person name="Tettelin H."/>
            <person name="Glass J.I."/>
            <person name="Rusch D."/>
            <person name="Podicherti R."/>
            <person name="Tsui H.-C.T."/>
            <person name="Winkler M.E."/>
        </authorList>
    </citation>
    <scope>NUCLEOTIDE SEQUENCE</scope>
</reference>
<gene>
    <name evidence="1" type="ORF">METZ01_LOCUS418670</name>
</gene>
<organism evidence="1">
    <name type="scientific">marine metagenome</name>
    <dbReference type="NCBI Taxonomy" id="408172"/>
    <lineage>
        <taxon>unclassified sequences</taxon>
        <taxon>metagenomes</taxon>
        <taxon>ecological metagenomes</taxon>
    </lineage>
</organism>
<dbReference type="Pfam" id="PF16154">
    <property type="entry name" value="DUF4862"/>
    <property type="match status" value="1"/>
</dbReference>
<dbReference type="InterPro" id="IPR032344">
    <property type="entry name" value="DUF4862"/>
</dbReference>
<proteinExistence type="predicted"/>
<evidence type="ECO:0008006" key="2">
    <source>
        <dbReference type="Google" id="ProtNLM"/>
    </source>
</evidence>
<feature type="non-terminal residue" evidence="1">
    <location>
        <position position="1"/>
    </location>
</feature>
<accession>A0A382X3N7</accession>
<sequence length="228" mass="25751">TGKLVNHYGKNCVIAVELTSSPKTLPDAIKGDAEKLQESLREISRWDWHGAKLVIEHCDSYSEQNKDPQKGFLTLNEELQIVKLFNEEQNVQLGLTINWGRSAIEGRKIDEPENHVAYASNCGVLSGVMFSGVASNEDSLYGAWRDLHAPPQKAFDIQHYEDSSLMSYDNIRNTMNSCEIKEIDYMGIKLLPLPSELPISNRIGINKDAITLIRKALDEMTEKVRFNQ</sequence>
<evidence type="ECO:0000313" key="1">
    <source>
        <dbReference type="EMBL" id="SVD65816.1"/>
    </source>
</evidence>
<name>A0A382X3N7_9ZZZZ</name>
<dbReference type="AlphaFoldDB" id="A0A382X3N7"/>
<protein>
    <recommendedName>
        <fullName evidence="2">DUF4862 domain-containing protein</fullName>
    </recommendedName>
</protein>
<dbReference type="EMBL" id="UINC01164787">
    <property type="protein sequence ID" value="SVD65816.1"/>
    <property type="molecule type" value="Genomic_DNA"/>
</dbReference>